<dbReference type="GO" id="GO:0020037">
    <property type="term" value="F:heme binding"/>
    <property type="evidence" value="ECO:0007669"/>
    <property type="project" value="InterPro"/>
</dbReference>
<dbReference type="Pfam" id="PF03098">
    <property type="entry name" value="An_peroxidase"/>
    <property type="match status" value="1"/>
</dbReference>
<sequence length="118" mass="13793">MQSSATAGQEHGVHVVHWGQEWQEHGARLFRNLRDGDRFWWENPGVFTLQQRRALSIISLSRVICDNTRIRMVPRDVFKVNSYPWDFVNCSKIDSLDLSSWKEESHSGPEDAKFSRSF</sequence>
<proteinExistence type="predicted"/>
<dbReference type="GO" id="GO:0005615">
    <property type="term" value="C:extracellular space"/>
    <property type="evidence" value="ECO:0007669"/>
    <property type="project" value="TreeGrafter"/>
</dbReference>
<dbReference type="AlphaFoldDB" id="A0A151PJE4"/>
<dbReference type="PROSITE" id="PS50292">
    <property type="entry name" value="PEROXIDASE_3"/>
    <property type="match status" value="1"/>
</dbReference>
<dbReference type="Proteomes" id="UP000050525">
    <property type="component" value="Unassembled WGS sequence"/>
</dbReference>
<dbReference type="InterPro" id="IPR010255">
    <property type="entry name" value="Haem_peroxidase_sf"/>
</dbReference>
<gene>
    <name evidence="2" type="ORF">Y1Q_0003449</name>
</gene>
<dbReference type="STRING" id="8496.A0A151PJE4"/>
<dbReference type="GO" id="GO:0004601">
    <property type="term" value="F:peroxidase activity"/>
    <property type="evidence" value="ECO:0007669"/>
    <property type="project" value="InterPro"/>
</dbReference>
<feature type="compositionally biased region" description="Basic and acidic residues" evidence="1">
    <location>
        <begin position="100"/>
        <end position="118"/>
    </location>
</feature>
<reference evidence="2 3" key="1">
    <citation type="journal article" date="2012" name="Genome Biol.">
        <title>Sequencing three crocodilian genomes to illuminate the evolution of archosaurs and amniotes.</title>
        <authorList>
            <person name="St John J.A."/>
            <person name="Braun E.L."/>
            <person name="Isberg S.R."/>
            <person name="Miles L.G."/>
            <person name="Chong A.Y."/>
            <person name="Gongora J."/>
            <person name="Dalzell P."/>
            <person name="Moran C."/>
            <person name="Bed'hom B."/>
            <person name="Abzhanov A."/>
            <person name="Burgess S.C."/>
            <person name="Cooksey A.M."/>
            <person name="Castoe T.A."/>
            <person name="Crawford N.G."/>
            <person name="Densmore L.D."/>
            <person name="Drew J.C."/>
            <person name="Edwards S.V."/>
            <person name="Faircloth B.C."/>
            <person name="Fujita M.K."/>
            <person name="Greenwold M.J."/>
            <person name="Hoffmann F.G."/>
            <person name="Howard J.M."/>
            <person name="Iguchi T."/>
            <person name="Janes D.E."/>
            <person name="Khan S.Y."/>
            <person name="Kohno S."/>
            <person name="de Koning A.J."/>
            <person name="Lance S.L."/>
            <person name="McCarthy F.M."/>
            <person name="McCormack J.E."/>
            <person name="Merchant M.E."/>
            <person name="Peterson D.G."/>
            <person name="Pollock D.D."/>
            <person name="Pourmand N."/>
            <person name="Raney B.J."/>
            <person name="Roessler K.A."/>
            <person name="Sanford J.R."/>
            <person name="Sawyer R.H."/>
            <person name="Schmidt C.J."/>
            <person name="Triplett E.W."/>
            <person name="Tuberville T.D."/>
            <person name="Venegas-Anaya M."/>
            <person name="Howard J.T."/>
            <person name="Jarvis E.D."/>
            <person name="Guillette L.J.Jr."/>
            <person name="Glenn T.C."/>
            <person name="Green R.E."/>
            <person name="Ray D.A."/>
        </authorList>
    </citation>
    <scope>NUCLEOTIDE SEQUENCE [LARGE SCALE GENOMIC DNA]</scope>
    <source>
        <strain evidence="2">KSC_2009_1</strain>
    </source>
</reference>
<dbReference type="GO" id="GO:0042742">
    <property type="term" value="P:defense response to bacterium"/>
    <property type="evidence" value="ECO:0007669"/>
    <property type="project" value="TreeGrafter"/>
</dbReference>
<evidence type="ECO:0000256" key="1">
    <source>
        <dbReference type="SAM" id="MobiDB-lite"/>
    </source>
</evidence>
<evidence type="ECO:0000313" key="3">
    <source>
        <dbReference type="Proteomes" id="UP000050525"/>
    </source>
</evidence>
<dbReference type="GO" id="GO:0006979">
    <property type="term" value="P:response to oxidative stress"/>
    <property type="evidence" value="ECO:0007669"/>
    <property type="project" value="InterPro"/>
</dbReference>
<feature type="region of interest" description="Disordered" evidence="1">
    <location>
        <begin position="99"/>
        <end position="118"/>
    </location>
</feature>
<dbReference type="PANTHER" id="PTHR11475">
    <property type="entry name" value="OXIDASE/PEROXIDASE"/>
    <property type="match status" value="1"/>
</dbReference>
<accession>A0A151PJE4</accession>
<dbReference type="InterPro" id="IPR019791">
    <property type="entry name" value="Haem_peroxidase_animal"/>
</dbReference>
<dbReference type="Gene3D" id="1.10.640.10">
    <property type="entry name" value="Haem peroxidase domain superfamily, animal type"/>
    <property type="match status" value="1"/>
</dbReference>
<dbReference type="PANTHER" id="PTHR11475:SF135">
    <property type="entry name" value="EOSINOPHIL PEROXIDASE"/>
    <property type="match status" value="1"/>
</dbReference>
<dbReference type="SUPFAM" id="SSF48113">
    <property type="entry name" value="Heme-dependent peroxidases"/>
    <property type="match status" value="1"/>
</dbReference>
<name>A0A151PJE4_ALLMI</name>
<dbReference type="InterPro" id="IPR037120">
    <property type="entry name" value="Haem_peroxidase_sf_animal"/>
</dbReference>
<protein>
    <submittedName>
        <fullName evidence="2">Uncharacterized protein</fullName>
    </submittedName>
</protein>
<evidence type="ECO:0000313" key="2">
    <source>
        <dbReference type="EMBL" id="KYO49150.1"/>
    </source>
</evidence>
<keyword evidence="3" id="KW-1185">Reference proteome</keyword>
<comment type="caution">
    <text evidence="2">The sequence shown here is derived from an EMBL/GenBank/DDBJ whole genome shotgun (WGS) entry which is preliminary data.</text>
</comment>
<dbReference type="EMBL" id="AKHW03000032">
    <property type="protein sequence ID" value="KYO49150.1"/>
    <property type="molecule type" value="Genomic_DNA"/>
</dbReference>
<organism evidence="2 3">
    <name type="scientific">Alligator mississippiensis</name>
    <name type="common">American alligator</name>
    <dbReference type="NCBI Taxonomy" id="8496"/>
    <lineage>
        <taxon>Eukaryota</taxon>
        <taxon>Metazoa</taxon>
        <taxon>Chordata</taxon>
        <taxon>Craniata</taxon>
        <taxon>Vertebrata</taxon>
        <taxon>Euteleostomi</taxon>
        <taxon>Archelosauria</taxon>
        <taxon>Archosauria</taxon>
        <taxon>Crocodylia</taxon>
        <taxon>Alligatoridae</taxon>
        <taxon>Alligatorinae</taxon>
        <taxon>Alligator</taxon>
    </lineage>
</organism>